<dbReference type="InterPro" id="IPR000276">
    <property type="entry name" value="GPCR_Rhodpsn"/>
</dbReference>
<dbReference type="FunFam" id="1.20.1070.10:FF:000010">
    <property type="entry name" value="Olfactory receptor"/>
    <property type="match status" value="1"/>
</dbReference>
<evidence type="ECO:0000256" key="3">
    <source>
        <dbReference type="ARBA" id="ARBA00022606"/>
    </source>
</evidence>
<dbReference type="Proteomes" id="UP000050525">
    <property type="component" value="Unassembled WGS sequence"/>
</dbReference>
<keyword evidence="7 12" id="KW-0297">G-protein coupled receptor</keyword>
<dbReference type="InterPro" id="IPR017452">
    <property type="entry name" value="GPCR_Rhodpsn_7TM"/>
</dbReference>
<dbReference type="PROSITE" id="PS50262">
    <property type="entry name" value="G_PROTEIN_RECEP_F1_2"/>
    <property type="match status" value="1"/>
</dbReference>
<dbReference type="InterPro" id="IPR000725">
    <property type="entry name" value="Olfact_rcpt"/>
</dbReference>
<comment type="similarity">
    <text evidence="12">Belongs to the G-protein coupled receptor 1 family.</text>
</comment>
<dbReference type="GO" id="GO:0004930">
    <property type="term" value="F:G protein-coupled receptor activity"/>
    <property type="evidence" value="ECO:0007669"/>
    <property type="project" value="UniProtKB-KW"/>
</dbReference>
<accession>A0A151NCG7</accession>
<comment type="subcellular location">
    <subcellularLocation>
        <location evidence="1 13">Cell membrane</location>
        <topology evidence="1 13">Multi-pass membrane protein</topology>
    </subcellularLocation>
</comment>
<feature type="transmembrane region" description="Helical" evidence="13">
    <location>
        <begin position="272"/>
        <end position="291"/>
    </location>
</feature>
<evidence type="ECO:0000256" key="5">
    <source>
        <dbReference type="ARBA" id="ARBA00022725"/>
    </source>
</evidence>
<gene>
    <name evidence="15" type="ORF">Y1Q_0007733</name>
</gene>
<keyword evidence="5 13" id="KW-0552">Olfaction</keyword>
<dbReference type="PANTHER" id="PTHR26454">
    <property type="entry name" value="OLFACTORY RECEPTOR"/>
    <property type="match status" value="1"/>
</dbReference>
<dbReference type="GO" id="GO:0004984">
    <property type="term" value="F:olfactory receptor activity"/>
    <property type="evidence" value="ECO:0007669"/>
    <property type="project" value="InterPro"/>
</dbReference>
<keyword evidence="16" id="KW-1185">Reference proteome</keyword>
<dbReference type="KEGG" id="amj:102565202"/>
<evidence type="ECO:0000256" key="9">
    <source>
        <dbReference type="ARBA" id="ARBA00023170"/>
    </source>
</evidence>
<keyword evidence="11 12" id="KW-0807">Transducer</keyword>
<evidence type="ECO:0000256" key="8">
    <source>
        <dbReference type="ARBA" id="ARBA00023136"/>
    </source>
</evidence>
<dbReference type="Gene3D" id="1.20.1070.10">
    <property type="entry name" value="Rhodopsin 7-helix transmembrane proteins"/>
    <property type="match status" value="1"/>
</dbReference>
<evidence type="ECO:0000313" key="15">
    <source>
        <dbReference type="EMBL" id="KYO34299.1"/>
    </source>
</evidence>
<keyword evidence="3 13" id="KW-0716">Sensory transduction</keyword>
<protein>
    <recommendedName>
        <fullName evidence="13">Olfactory receptor</fullName>
    </recommendedName>
</protein>
<feature type="transmembrane region" description="Helical" evidence="13">
    <location>
        <begin position="24"/>
        <end position="47"/>
    </location>
</feature>
<dbReference type="AlphaFoldDB" id="A0A151NCG7"/>
<evidence type="ECO:0000256" key="4">
    <source>
        <dbReference type="ARBA" id="ARBA00022692"/>
    </source>
</evidence>
<reference evidence="15 16" key="1">
    <citation type="journal article" date="2012" name="Genome Biol.">
        <title>Sequencing three crocodilian genomes to illuminate the evolution of archosaurs and amniotes.</title>
        <authorList>
            <person name="St John J.A."/>
            <person name="Braun E.L."/>
            <person name="Isberg S.R."/>
            <person name="Miles L.G."/>
            <person name="Chong A.Y."/>
            <person name="Gongora J."/>
            <person name="Dalzell P."/>
            <person name="Moran C."/>
            <person name="Bed'hom B."/>
            <person name="Abzhanov A."/>
            <person name="Burgess S.C."/>
            <person name="Cooksey A.M."/>
            <person name="Castoe T.A."/>
            <person name="Crawford N.G."/>
            <person name="Densmore L.D."/>
            <person name="Drew J.C."/>
            <person name="Edwards S.V."/>
            <person name="Faircloth B.C."/>
            <person name="Fujita M.K."/>
            <person name="Greenwold M.J."/>
            <person name="Hoffmann F.G."/>
            <person name="Howard J.M."/>
            <person name="Iguchi T."/>
            <person name="Janes D.E."/>
            <person name="Khan S.Y."/>
            <person name="Kohno S."/>
            <person name="de Koning A.J."/>
            <person name="Lance S.L."/>
            <person name="McCarthy F.M."/>
            <person name="McCormack J.E."/>
            <person name="Merchant M.E."/>
            <person name="Peterson D.G."/>
            <person name="Pollock D.D."/>
            <person name="Pourmand N."/>
            <person name="Raney B.J."/>
            <person name="Roessler K.A."/>
            <person name="Sanford J.R."/>
            <person name="Sawyer R.H."/>
            <person name="Schmidt C.J."/>
            <person name="Triplett E.W."/>
            <person name="Tuberville T.D."/>
            <person name="Venegas-Anaya M."/>
            <person name="Howard J.T."/>
            <person name="Jarvis E.D."/>
            <person name="Guillette L.J.Jr."/>
            <person name="Glenn T.C."/>
            <person name="Green R.E."/>
            <person name="Ray D.A."/>
        </authorList>
    </citation>
    <scope>NUCLEOTIDE SEQUENCE [LARGE SCALE GENOMIC DNA]</scope>
    <source>
        <strain evidence="15">KSC_2009_1</strain>
    </source>
</reference>
<dbReference type="SUPFAM" id="SSF81321">
    <property type="entry name" value="Family A G protein-coupled receptor-like"/>
    <property type="match status" value="1"/>
</dbReference>
<feature type="transmembrane region" description="Helical" evidence="13">
    <location>
        <begin position="199"/>
        <end position="220"/>
    </location>
</feature>
<feature type="transmembrane region" description="Helical" evidence="13">
    <location>
        <begin position="101"/>
        <end position="119"/>
    </location>
</feature>
<dbReference type="CDD" id="cd15912">
    <property type="entry name" value="7tmA_OR6C-like"/>
    <property type="match status" value="1"/>
</dbReference>
<evidence type="ECO:0000256" key="7">
    <source>
        <dbReference type="ARBA" id="ARBA00023040"/>
    </source>
</evidence>
<proteinExistence type="inferred from homology"/>
<name>A0A151NCG7_ALLMI</name>
<keyword evidence="10" id="KW-0325">Glycoprotein</keyword>
<evidence type="ECO:0000256" key="6">
    <source>
        <dbReference type="ARBA" id="ARBA00022989"/>
    </source>
</evidence>
<feature type="transmembrane region" description="Helical" evidence="13">
    <location>
        <begin position="241"/>
        <end position="260"/>
    </location>
</feature>
<dbReference type="PROSITE" id="PS00237">
    <property type="entry name" value="G_PROTEIN_RECEP_F1_1"/>
    <property type="match status" value="1"/>
</dbReference>
<keyword evidence="8 13" id="KW-0472">Membrane</keyword>
<comment type="caution">
    <text evidence="15">The sequence shown here is derived from an EMBL/GenBank/DDBJ whole genome shotgun (WGS) entry which is preliminary data.</text>
</comment>
<keyword evidence="2 13" id="KW-1003">Cell membrane</keyword>
<keyword evidence="4 12" id="KW-0812">Transmembrane</keyword>
<dbReference type="eggNOG" id="ENOG502SI3J">
    <property type="taxonomic scope" value="Eukaryota"/>
</dbReference>
<evidence type="ECO:0000256" key="2">
    <source>
        <dbReference type="ARBA" id="ARBA00022475"/>
    </source>
</evidence>
<evidence type="ECO:0000256" key="11">
    <source>
        <dbReference type="ARBA" id="ARBA00023224"/>
    </source>
</evidence>
<dbReference type="GO" id="GO:0005886">
    <property type="term" value="C:plasma membrane"/>
    <property type="evidence" value="ECO:0007669"/>
    <property type="project" value="UniProtKB-SubCell"/>
</dbReference>
<dbReference type="InterPro" id="IPR047132">
    <property type="entry name" value="Olfact_rcpt_6C-like"/>
</dbReference>
<evidence type="ECO:0000256" key="10">
    <source>
        <dbReference type="ARBA" id="ARBA00023180"/>
    </source>
</evidence>
<evidence type="ECO:0000256" key="1">
    <source>
        <dbReference type="ARBA" id="ARBA00004651"/>
    </source>
</evidence>
<evidence type="ECO:0000313" key="16">
    <source>
        <dbReference type="Proteomes" id="UP000050525"/>
    </source>
</evidence>
<dbReference type="PRINTS" id="PR00237">
    <property type="entry name" value="GPCRRHODOPSN"/>
</dbReference>
<evidence type="ECO:0000256" key="12">
    <source>
        <dbReference type="RuleBase" id="RU000688"/>
    </source>
</evidence>
<dbReference type="PRINTS" id="PR00245">
    <property type="entry name" value="OLFACTORYR"/>
</dbReference>
<evidence type="ECO:0000256" key="13">
    <source>
        <dbReference type="RuleBase" id="RU363047"/>
    </source>
</evidence>
<organism evidence="15 16">
    <name type="scientific">Alligator mississippiensis</name>
    <name type="common">American alligator</name>
    <dbReference type="NCBI Taxonomy" id="8496"/>
    <lineage>
        <taxon>Eukaryota</taxon>
        <taxon>Metazoa</taxon>
        <taxon>Chordata</taxon>
        <taxon>Craniata</taxon>
        <taxon>Vertebrata</taxon>
        <taxon>Euteleostomi</taxon>
        <taxon>Archelosauria</taxon>
        <taxon>Archosauria</taxon>
        <taxon>Crocodylia</taxon>
        <taxon>Alligatoridae</taxon>
        <taxon>Alligatorinae</taxon>
        <taxon>Alligator</taxon>
    </lineage>
</organism>
<keyword evidence="6 13" id="KW-1133">Transmembrane helix</keyword>
<dbReference type="PANTHER" id="PTHR26454:SF53">
    <property type="entry name" value="OLFACTORY RECEPTOR 6J1"/>
    <property type="match status" value="1"/>
</dbReference>
<feature type="transmembrane region" description="Helical" evidence="13">
    <location>
        <begin position="139"/>
        <end position="162"/>
    </location>
</feature>
<keyword evidence="9 12" id="KW-0675">Receptor</keyword>
<evidence type="ECO:0000259" key="14">
    <source>
        <dbReference type="PROSITE" id="PS50262"/>
    </source>
</evidence>
<dbReference type="EMBL" id="AKHW03003549">
    <property type="protein sequence ID" value="KYO34299.1"/>
    <property type="molecule type" value="Genomic_DNA"/>
</dbReference>
<feature type="transmembrane region" description="Helical" evidence="13">
    <location>
        <begin position="59"/>
        <end position="81"/>
    </location>
</feature>
<dbReference type="OrthoDB" id="9902777at2759"/>
<dbReference type="Pfam" id="PF13853">
    <property type="entry name" value="7tm_4"/>
    <property type="match status" value="1"/>
</dbReference>
<feature type="domain" description="G-protein coupled receptors family 1 profile" evidence="14">
    <location>
        <begin position="40"/>
        <end position="289"/>
    </location>
</feature>
<sequence>MENDTTRVTEFVLLGFPIGHKEEILLSALLLAMYILTLTGNLVILGIVPTSRQLHTPMYYFLCNLSVLDIFFTSVIIPQFISNLLSGDKTISFTDCITQLYFYFFLGTVEFFLLTSMSYDRYAAICTPLHYHTLMNGWVCTHMVLGCWMGGFLSVIFPTILISRLPYCRSNVIDHFFCDSGPLLELSCSDTRMIELIDFMLSSVVILCSLVLTIISYTYIISTILRIPTSMGRRKAFNTCASHLTIISISCGITIFIYVTPSQKGTLGLQKIPAVLTTIVCPFLNPFIFTLRNDTAKTALKQCFIWLKDVVVQGAVKCQCSGAAVSKAACGKL</sequence>